<reference evidence="2 3" key="1">
    <citation type="submission" date="2023-03" db="EMBL/GenBank/DDBJ databases">
        <title>High recombination rates correlate with genetic variation in Cardiocondyla obscurior ants.</title>
        <authorList>
            <person name="Errbii M."/>
        </authorList>
    </citation>
    <scope>NUCLEOTIDE SEQUENCE [LARGE SCALE GENOMIC DNA]</scope>
    <source>
        <strain evidence="2">Alpha-2009</strain>
        <tissue evidence="2">Whole body</tissue>
    </source>
</reference>
<dbReference type="AlphaFoldDB" id="A0AAW2FI13"/>
<proteinExistence type="predicted"/>
<dbReference type="EMBL" id="JADYXP020000010">
    <property type="protein sequence ID" value="KAL0115082.1"/>
    <property type="molecule type" value="Genomic_DNA"/>
</dbReference>
<evidence type="ECO:0000313" key="2">
    <source>
        <dbReference type="EMBL" id="KAL0115082.1"/>
    </source>
</evidence>
<evidence type="ECO:0008006" key="4">
    <source>
        <dbReference type="Google" id="ProtNLM"/>
    </source>
</evidence>
<sequence>MDLCSLITSVDVVPTFHAARYMYAPGYGHGIRTISCDYSIKICLSCGLVFTGGPAGRTFISGALYTGNQWDLINAPDNITNASRISIGQSKENARLFKSLRDFQPLNYRNIVSVVIASKQMNGVDVNCFRYHDRVINISYPRDYDVAFSAPIKISASVKNHAPLNLCANRLTEDRKKKKKKKMTPDETRDRQTLSKSPCQLSRVLSTLSGILRFREILES</sequence>
<name>A0AAW2FI13_9HYME</name>
<gene>
    <name evidence="2" type="ORF">PUN28_010575</name>
</gene>
<feature type="compositionally biased region" description="Basic and acidic residues" evidence="1">
    <location>
        <begin position="183"/>
        <end position="193"/>
    </location>
</feature>
<protein>
    <recommendedName>
        <fullName evidence="4">LAGLIDADG homing endonuclease</fullName>
    </recommendedName>
</protein>
<dbReference type="Proteomes" id="UP001430953">
    <property type="component" value="Unassembled WGS sequence"/>
</dbReference>
<comment type="caution">
    <text evidence="2">The sequence shown here is derived from an EMBL/GenBank/DDBJ whole genome shotgun (WGS) entry which is preliminary data.</text>
</comment>
<feature type="region of interest" description="Disordered" evidence="1">
    <location>
        <begin position="173"/>
        <end position="195"/>
    </location>
</feature>
<keyword evidence="3" id="KW-1185">Reference proteome</keyword>
<accession>A0AAW2FI13</accession>
<organism evidence="2 3">
    <name type="scientific">Cardiocondyla obscurior</name>
    <dbReference type="NCBI Taxonomy" id="286306"/>
    <lineage>
        <taxon>Eukaryota</taxon>
        <taxon>Metazoa</taxon>
        <taxon>Ecdysozoa</taxon>
        <taxon>Arthropoda</taxon>
        <taxon>Hexapoda</taxon>
        <taxon>Insecta</taxon>
        <taxon>Pterygota</taxon>
        <taxon>Neoptera</taxon>
        <taxon>Endopterygota</taxon>
        <taxon>Hymenoptera</taxon>
        <taxon>Apocrita</taxon>
        <taxon>Aculeata</taxon>
        <taxon>Formicoidea</taxon>
        <taxon>Formicidae</taxon>
        <taxon>Myrmicinae</taxon>
        <taxon>Cardiocondyla</taxon>
    </lineage>
</organism>
<evidence type="ECO:0000313" key="3">
    <source>
        <dbReference type="Proteomes" id="UP001430953"/>
    </source>
</evidence>
<evidence type="ECO:0000256" key="1">
    <source>
        <dbReference type="SAM" id="MobiDB-lite"/>
    </source>
</evidence>